<sequence>MGAPAPLWSARNAERSPQNPAVTQFPCRDVFVSLKNPTRLLGPDLPEGAPSHSKAMIIPTKTPPATRNSTRHYAASRSTNTHSYRCRSQETCALAHAVAERHISFGLCQTSTEPCLEGARARGKPAAARPKRNLPHGSVDASLGGRSIAGTGLHLYTSPPPTVQLEESSGGGRERECFFARWSPDLRLKGSCRSRPGGFPEEKGSPLYLFPPDPAFLNTHLMEE</sequence>
<evidence type="ECO:0000256" key="1">
    <source>
        <dbReference type="SAM" id="MobiDB-lite"/>
    </source>
</evidence>
<dbReference type="AlphaFoldDB" id="A0A8T2PXE7"/>
<evidence type="ECO:0000313" key="3">
    <source>
        <dbReference type="Proteomes" id="UP000824540"/>
    </source>
</evidence>
<organism evidence="2 3">
    <name type="scientific">Albula glossodonta</name>
    <name type="common">roundjaw bonefish</name>
    <dbReference type="NCBI Taxonomy" id="121402"/>
    <lineage>
        <taxon>Eukaryota</taxon>
        <taxon>Metazoa</taxon>
        <taxon>Chordata</taxon>
        <taxon>Craniata</taxon>
        <taxon>Vertebrata</taxon>
        <taxon>Euteleostomi</taxon>
        <taxon>Actinopterygii</taxon>
        <taxon>Neopterygii</taxon>
        <taxon>Teleostei</taxon>
        <taxon>Albuliformes</taxon>
        <taxon>Albulidae</taxon>
        <taxon>Albula</taxon>
    </lineage>
</organism>
<feature type="region of interest" description="Disordered" evidence="1">
    <location>
        <begin position="123"/>
        <end position="144"/>
    </location>
</feature>
<dbReference type="Proteomes" id="UP000824540">
    <property type="component" value="Unassembled WGS sequence"/>
</dbReference>
<dbReference type="EMBL" id="JAFBMS010000001">
    <property type="protein sequence ID" value="KAG9355961.1"/>
    <property type="molecule type" value="Genomic_DNA"/>
</dbReference>
<name>A0A8T2PXE7_9TELE</name>
<gene>
    <name evidence="2" type="ORF">JZ751_000805</name>
</gene>
<feature type="region of interest" description="Disordered" evidence="1">
    <location>
        <begin position="42"/>
        <end position="72"/>
    </location>
</feature>
<accession>A0A8T2PXE7</accession>
<feature type="region of interest" description="Disordered" evidence="1">
    <location>
        <begin position="1"/>
        <end position="21"/>
    </location>
</feature>
<proteinExistence type="predicted"/>
<protein>
    <submittedName>
        <fullName evidence="2">Uncharacterized protein</fullName>
    </submittedName>
</protein>
<comment type="caution">
    <text evidence="2">The sequence shown here is derived from an EMBL/GenBank/DDBJ whole genome shotgun (WGS) entry which is preliminary data.</text>
</comment>
<evidence type="ECO:0000313" key="2">
    <source>
        <dbReference type="EMBL" id="KAG9355961.1"/>
    </source>
</evidence>
<keyword evidence="3" id="KW-1185">Reference proteome</keyword>
<reference evidence="2" key="1">
    <citation type="thesis" date="2021" institute="BYU ScholarsArchive" country="Provo, UT, USA">
        <title>Applications of and Algorithms for Genome Assembly and Genomic Analyses with an Emphasis on Marine Teleosts.</title>
        <authorList>
            <person name="Pickett B.D."/>
        </authorList>
    </citation>
    <scope>NUCLEOTIDE SEQUENCE</scope>
    <source>
        <strain evidence="2">HI-2016</strain>
    </source>
</reference>